<dbReference type="AlphaFoldDB" id="A0A9P0G3Y3"/>
<feature type="domain" description="Pyrroline-5-carboxylate reductase catalytic N-terminal" evidence="1">
    <location>
        <begin position="8"/>
        <end position="55"/>
    </location>
</feature>
<dbReference type="InterPro" id="IPR036291">
    <property type="entry name" value="NAD(P)-bd_dom_sf"/>
</dbReference>
<evidence type="ECO:0000313" key="3">
    <source>
        <dbReference type="Proteomes" id="UP001152759"/>
    </source>
</evidence>
<evidence type="ECO:0000313" key="2">
    <source>
        <dbReference type="EMBL" id="CAH0770580.1"/>
    </source>
</evidence>
<proteinExistence type="predicted"/>
<keyword evidence="3" id="KW-1185">Reference proteome</keyword>
<evidence type="ECO:0000259" key="1">
    <source>
        <dbReference type="Pfam" id="PF03807"/>
    </source>
</evidence>
<name>A0A9P0G3Y3_BEMTA</name>
<dbReference type="InterPro" id="IPR028939">
    <property type="entry name" value="P5C_Rdtase_cat_N"/>
</dbReference>
<accession>A0A9P0G3Y3</accession>
<sequence length="85" mass="8963">MAKLSDVTVGFFGAGNMAQAIGLGLIKSGALEPAQIIVFAPSERNFSPWKAANVETTHSISKLPPRLSPILLVLNAMSLVSRVSQ</sequence>
<protein>
    <recommendedName>
        <fullName evidence="1">Pyrroline-5-carboxylate reductase catalytic N-terminal domain-containing protein</fullName>
    </recommendedName>
</protein>
<organism evidence="2 3">
    <name type="scientific">Bemisia tabaci</name>
    <name type="common">Sweetpotato whitefly</name>
    <name type="synonym">Aleurodes tabaci</name>
    <dbReference type="NCBI Taxonomy" id="7038"/>
    <lineage>
        <taxon>Eukaryota</taxon>
        <taxon>Metazoa</taxon>
        <taxon>Ecdysozoa</taxon>
        <taxon>Arthropoda</taxon>
        <taxon>Hexapoda</taxon>
        <taxon>Insecta</taxon>
        <taxon>Pterygota</taxon>
        <taxon>Neoptera</taxon>
        <taxon>Paraneoptera</taxon>
        <taxon>Hemiptera</taxon>
        <taxon>Sternorrhyncha</taxon>
        <taxon>Aleyrodoidea</taxon>
        <taxon>Aleyrodidae</taxon>
        <taxon>Aleyrodinae</taxon>
        <taxon>Bemisia</taxon>
    </lineage>
</organism>
<dbReference type="Proteomes" id="UP001152759">
    <property type="component" value="Chromosome 4"/>
</dbReference>
<dbReference type="Gene3D" id="3.40.50.720">
    <property type="entry name" value="NAD(P)-binding Rossmann-like Domain"/>
    <property type="match status" value="1"/>
</dbReference>
<dbReference type="SUPFAM" id="SSF51735">
    <property type="entry name" value="NAD(P)-binding Rossmann-fold domains"/>
    <property type="match status" value="1"/>
</dbReference>
<dbReference type="Pfam" id="PF03807">
    <property type="entry name" value="F420_oxidored"/>
    <property type="match status" value="1"/>
</dbReference>
<dbReference type="EMBL" id="OU963865">
    <property type="protein sequence ID" value="CAH0770580.1"/>
    <property type="molecule type" value="Genomic_DNA"/>
</dbReference>
<reference evidence="2" key="1">
    <citation type="submission" date="2021-12" db="EMBL/GenBank/DDBJ databases">
        <authorList>
            <person name="King R."/>
        </authorList>
    </citation>
    <scope>NUCLEOTIDE SEQUENCE</scope>
</reference>
<gene>
    <name evidence="2" type="ORF">BEMITA_LOCUS7440</name>
</gene>